<keyword evidence="1" id="KW-0812">Transmembrane</keyword>
<keyword evidence="4" id="KW-1185">Reference proteome</keyword>
<keyword evidence="1" id="KW-1133">Transmembrane helix</keyword>
<dbReference type="Proteomes" id="UP001165122">
    <property type="component" value="Unassembled WGS sequence"/>
</dbReference>
<name>A0A9W7KYS2_9STRA</name>
<gene>
    <name evidence="3" type="ORF">TrLO_g13751</name>
</gene>
<keyword evidence="2" id="KW-0732">Signal</keyword>
<reference evidence="4" key="1">
    <citation type="journal article" date="2023" name="Commun. Biol.">
        <title>Genome analysis of Parmales, the sister group of diatoms, reveals the evolutionary specialization of diatoms from phago-mixotrophs to photoautotrophs.</title>
        <authorList>
            <person name="Ban H."/>
            <person name="Sato S."/>
            <person name="Yoshikawa S."/>
            <person name="Yamada K."/>
            <person name="Nakamura Y."/>
            <person name="Ichinomiya M."/>
            <person name="Sato N."/>
            <person name="Blanc-Mathieu R."/>
            <person name="Endo H."/>
            <person name="Kuwata A."/>
            <person name="Ogata H."/>
        </authorList>
    </citation>
    <scope>NUCLEOTIDE SEQUENCE [LARGE SCALE GENOMIC DNA]</scope>
    <source>
        <strain evidence="4">NIES 3700</strain>
    </source>
</reference>
<dbReference type="InterPro" id="IPR011643">
    <property type="entry name" value="HCR1"/>
</dbReference>
<accession>A0A9W7KYS2</accession>
<dbReference type="OrthoDB" id="436015at2759"/>
<dbReference type="Pfam" id="PF07692">
    <property type="entry name" value="Fea1"/>
    <property type="match status" value="1"/>
</dbReference>
<keyword evidence="1" id="KW-0472">Membrane</keyword>
<dbReference type="EMBL" id="BRXW01000244">
    <property type="protein sequence ID" value="GMI16145.1"/>
    <property type="molecule type" value="Genomic_DNA"/>
</dbReference>
<evidence type="ECO:0000256" key="2">
    <source>
        <dbReference type="SAM" id="SignalP"/>
    </source>
</evidence>
<comment type="caution">
    <text evidence="3">The sequence shown here is derived from an EMBL/GenBank/DDBJ whole genome shotgun (WGS) entry which is preliminary data.</text>
</comment>
<evidence type="ECO:0000313" key="3">
    <source>
        <dbReference type="EMBL" id="GMI16145.1"/>
    </source>
</evidence>
<protein>
    <submittedName>
        <fullName evidence="3">Uncharacterized protein</fullName>
    </submittedName>
</protein>
<evidence type="ECO:0000256" key="1">
    <source>
        <dbReference type="SAM" id="Phobius"/>
    </source>
</evidence>
<feature type="transmembrane region" description="Helical" evidence="1">
    <location>
        <begin position="1700"/>
        <end position="1720"/>
    </location>
</feature>
<evidence type="ECO:0000313" key="4">
    <source>
        <dbReference type="Proteomes" id="UP001165122"/>
    </source>
</evidence>
<feature type="signal peptide" evidence="2">
    <location>
        <begin position="1"/>
        <end position="24"/>
    </location>
</feature>
<sequence>MKLSSTSLLSLLLALSFAPSSAVAHNITFGNGLYTSMNEGHILTHRAAIWLDLDSFTTQCTACTGTPAEQQTCCQNAVRMIYENGLNSKVDVACGEDGLPTCLDPATLPNLSIQSLAKTLRTNCEITSPSPVFESTNDLVSACNFVSCNPSYYPSDGADSLDQMMEDAISAIPEGFNPQLTGIKTIAGAIIGQWAASDTTVAITECLIGEGTSVIEAESATLKLDSAVAYTVGNSDSQLSTPSPTPATGAATRRLGAAQSRRLGVGPTTAATSTIFTEVVNSCTDFSCDGTTQTDAILNWYTEIQTAMNNNKCSSTLPSGGDNSQTQDLYVLWSNIQQNLNAAQVRSLVKTLYDIDQNPGTNFAENVLTASTYLKVIATTMGACDSYLSSTILANTKTFSQLTSAPANFFANYAIPNLLTPIYAGLRCLSIYDCQTDVGTFSPTGGGSPFSCTAFGVSSDGFQTARGYTTKTDVREHSYIAMDNYNIKQCMKSDASGGPDFYDAAKMYRFGAFSRKAQDVYRSIRKFMVSSKQTQLNPNFNDAAYYFSTFNLPANLPSAGPNGVPTVTEGVVSPADANFYGDVLTGQALNQEIPLPLDAAGLSPISDDARYEMSFKLMNFLGTNMYVMREMWDVLHDCKVAADENDQSSGSVKAIDEAAMFGMGNFLEDIYTAYNVATNAIDTSSFTYANQNTAATNGNLWCSNMDKYVPITGQTNTPRFNPSNGNRCSSENENLDTFISILKEVQTYMDTPPPRVASCEDYLVPKLNELQKILNIPMVMGSLYYLYLGNANTTPTSAANNLNQEYSAEAFAFLAPLESSMQSCDSVGATRLLNSIRYRFAVNGPPNYPNGNGDIVVVDTVGYNYMSVEDSYEIMYRMLPCLGLSCADIGDNLKCPDCPKCDDVIPAAFPTTLQADATPNEATWLGQYFEPVTDVNEHAKISKDIGDIVTNIENGDHDAAEMIYAQGKNSIKGGDKRTLRDMAKKDPNLSEVQFRSQQNANGQNWADTRITMLMNNCKSPNLTQEELDDCAILVGTNLVFNVVHPYVSHEQVDCMHDCRLDDNYDNVDAKIACNEAAAFYTGYNQPFNNPGDVWSQYGIMEYLSATFFDDPLLDSGAAGSNMYAQSLFQQSQDALLESEPDCDSIVDYTWLLDGLMMSNAVRGFWDTWYSDEHADHNKYEYVQTFAYLIYPMLKMCSPNQAAEFNSRIMTTDNFMADPVNDATFVFNAIQDNYLCMGMSNCEMIGPMIKNPNQETAVGVPGFTVFQKVCLSQPNPTTCYMGSDENKLTNSQYAGPNCQVTPEMTDIEYTFSHNVYPHENIDGDLRAMEHFVDASTYIEAQFVYEEGRNSFKEQCYNADSPPDCTTKMRTIQGFATKDDASMDFKWQNNSKAFYQAQCDRYNTDDDLENFNCDALEFDPATYADFFILNAMEGTELVGLGLDGARPEIVTKVAQATTQNYAMREFTLAATRYCETPTTNGNSVGDYPLFSWDEGVVFSTGRMNRYGDTDAEKRANGILLLNTATKRENEFKPNRSTVDYIQEAVNEGKSILEGQESLPVDSAKCTALKALVDKMQDRFIVPLLQGIEKYAYNVDVVSSAGAKEKGELFAFSVLAVPQIWACDADAGEFIWDNVWILGEDIMSDGYKAVYGAIESQFDCLGITCADVGNRGQDAPVCNSPEYAAAYKNAMGLGKGGSAGSTLSVSFALSVAVGVAGLIFGLAM</sequence>
<feature type="chain" id="PRO_5040915562" evidence="2">
    <location>
        <begin position="25"/>
        <end position="1721"/>
    </location>
</feature>
<proteinExistence type="predicted"/>
<organism evidence="3 4">
    <name type="scientific">Triparma laevis f. longispina</name>
    <dbReference type="NCBI Taxonomy" id="1714387"/>
    <lineage>
        <taxon>Eukaryota</taxon>
        <taxon>Sar</taxon>
        <taxon>Stramenopiles</taxon>
        <taxon>Ochrophyta</taxon>
        <taxon>Bolidophyceae</taxon>
        <taxon>Parmales</taxon>
        <taxon>Triparmaceae</taxon>
        <taxon>Triparma</taxon>
    </lineage>
</organism>